<sequence>MEKLQKQIDFIVEIDKMKSVFRQTKVIETGKFESDAAHSFHVALMADVLADYADKPIDKSKVIKMLLIHDIVEIDAGDTYAYDYEGYKTKEEREKKAANRIFGLLDDEKKKEYMDLFFEFDNLETDDSLFANTIDRLQPIMLNYYRGGGSWEEHGIKIEQVYKRIEPMKKISTKLYEYTKGIIDNYFLGEEK</sequence>
<dbReference type="PANTHER" id="PTHR11845:SF13">
    <property type="entry name" value="5'-DEOXYNUCLEOTIDASE HDDC2"/>
    <property type="match status" value="1"/>
</dbReference>
<protein>
    <recommendedName>
        <fullName evidence="3">HD domain-containing protein</fullName>
    </recommendedName>
</protein>
<dbReference type="InterPro" id="IPR039356">
    <property type="entry name" value="YfbR/HDDC2"/>
</dbReference>
<evidence type="ECO:0000313" key="5">
    <source>
        <dbReference type="Proteomes" id="UP000003280"/>
    </source>
</evidence>
<dbReference type="Pfam" id="PF13023">
    <property type="entry name" value="HD_3"/>
    <property type="match status" value="1"/>
</dbReference>
<dbReference type="InterPro" id="IPR006674">
    <property type="entry name" value="HD_domain"/>
</dbReference>
<evidence type="ECO:0000256" key="2">
    <source>
        <dbReference type="ARBA" id="ARBA00022801"/>
    </source>
</evidence>
<comment type="caution">
    <text evidence="4">The sequence shown here is derived from an EMBL/GenBank/DDBJ whole genome shotgun (WGS) entry which is preliminary data.</text>
</comment>
<evidence type="ECO:0000259" key="3">
    <source>
        <dbReference type="Pfam" id="PF13023"/>
    </source>
</evidence>
<keyword evidence="2" id="KW-0378">Hydrolase</keyword>
<evidence type="ECO:0000256" key="1">
    <source>
        <dbReference type="ARBA" id="ARBA00022723"/>
    </source>
</evidence>
<gene>
    <name evidence="4" type="ORF">HMPREF9225_1595</name>
</gene>
<dbReference type="AlphaFoldDB" id="E0NN56"/>
<accession>E0NN56</accession>
<keyword evidence="1" id="KW-0479">Metal-binding</keyword>
<dbReference type="eggNOG" id="COG1896">
    <property type="taxonomic scope" value="Bacteria"/>
</dbReference>
<dbReference type="STRING" id="862517.HMPREF9225_1595"/>
<dbReference type="OrthoDB" id="9796032at2"/>
<dbReference type="PANTHER" id="PTHR11845">
    <property type="entry name" value="5'-DEOXYNUCLEOTIDASE HDDC2"/>
    <property type="match status" value="1"/>
</dbReference>
<dbReference type="GO" id="GO:0002953">
    <property type="term" value="F:5'-deoxynucleotidase activity"/>
    <property type="evidence" value="ECO:0007669"/>
    <property type="project" value="InterPro"/>
</dbReference>
<dbReference type="GO" id="GO:0005737">
    <property type="term" value="C:cytoplasm"/>
    <property type="evidence" value="ECO:0007669"/>
    <property type="project" value="TreeGrafter"/>
</dbReference>
<dbReference type="GO" id="GO:0046872">
    <property type="term" value="F:metal ion binding"/>
    <property type="evidence" value="ECO:0007669"/>
    <property type="project" value="UniProtKB-KW"/>
</dbReference>
<dbReference type="RefSeq" id="WP_008902370.1">
    <property type="nucleotide sequence ID" value="NZ_GL397071.1"/>
</dbReference>
<evidence type="ECO:0000313" key="4">
    <source>
        <dbReference type="EMBL" id="EFM24729.1"/>
    </source>
</evidence>
<proteinExistence type="predicted"/>
<organism evidence="4 5">
    <name type="scientific">Peptoniphilus duerdenii ATCC BAA-1640</name>
    <dbReference type="NCBI Taxonomy" id="862517"/>
    <lineage>
        <taxon>Bacteria</taxon>
        <taxon>Bacillati</taxon>
        <taxon>Bacillota</taxon>
        <taxon>Tissierellia</taxon>
        <taxon>Tissierellales</taxon>
        <taxon>Peptoniphilaceae</taxon>
        <taxon>Peptoniphilus</taxon>
    </lineage>
</organism>
<feature type="domain" description="HD" evidence="3">
    <location>
        <begin position="14"/>
        <end position="166"/>
    </location>
</feature>
<dbReference type="Gene3D" id="1.10.3210.10">
    <property type="entry name" value="Hypothetical protein af1432"/>
    <property type="match status" value="1"/>
</dbReference>
<dbReference type="Proteomes" id="UP000003280">
    <property type="component" value="Unassembled WGS sequence"/>
</dbReference>
<dbReference type="HOGENOM" id="CLU_039453_5_1_9"/>
<dbReference type="SUPFAM" id="SSF109604">
    <property type="entry name" value="HD-domain/PDEase-like"/>
    <property type="match status" value="1"/>
</dbReference>
<dbReference type="EMBL" id="AEEH01000048">
    <property type="protein sequence ID" value="EFM24729.1"/>
    <property type="molecule type" value="Genomic_DNA"/>
</dbReference>
<name>E0NN56_9FIRM</name>
<reference evidence="4 5" key="1">
    <citation type="submission" date="2010-07" db="EMBL/GenBank/DDBJ databases">
        <authorList>
            <person name="Muzny D."/>
            <person name="Qin X."/>
            <person name="Deng J."/>
            <person name="Jiang H."/>
            <person name="Liu Y."/>
            <person name="Qu J."/>
            <person name="Song X.-Z."/>
            <person name="Zhang L."/>
            <person name="Thornton R."/>
            <person name="Coyle M."/>
            <person name="Francisco L."/>
            <person name="Jackson L."/>
            <person name="Javaid M."/>
            <person name="Korchina V."/>
            <person name="Kovar C."/>
            <person name="Mata R."/>
            <person name="Mathew T."/>
            <person name="Ngo R."/>
            <person name="Nguyen L."/>
            <person name="Nguyen N."/>
            <person name="Okwuonu G."/>
            <person name="Ongeri F."/>
            <person name="Pham C."/>
            <person name="Simmons D."/>
            <person name="Wilczek-Boney K."/>
            <person name="Hale W."/>
            <person name="Jakkamsetti A."/>
            <person name="Pham P."/>
            <person name="Ruth R."/>
            <person name="San Lucas F."/>
            <person name="Warren J."/>
            <person name="Zhang J."/>
            <person name="Zhao Z."/>
            <person name="Zhou C."/>
            <person name="Zhu D."/>
            <person name="Lee S."/>
            <person name="Bess C."/>
            <person name="Blankenburg K."/>
            <person name="Forbes L."/>
            <person name="Fu Q."/>
            <person name="Gubbala S."/>
            <person name="Hirani K."/>
            <person name="Jayaseelan J.C."/>
            <person name="Lara F."/>
            <person name="Munidasa M."/>
            <person name="Palculict T."/>
            <person name="Patil S."/>
            <person name="Pu L.-L."/>
            <person name="Saada N."/>
            <person name="Tang L."/>
            <person name="Weissenberger G."/>
            <person name="Zhu Y."/>
            <person name="Hemphill L."/>
            <person name="Shang Y."/>
            <person name="Youmans B."/>
            <person name="Ayvaz T."/>
            <person name="Ross M."/>
            <person name="Santibanez J."/>
            <person name="Aqrawi P."/>
            <person name="Gross S."/>
            <person name="Joshi V."/>
            <person name="Fowler G."/>
            <person name="Nazareth L."/>
            <person name="Reid J."/>
            <person name="Worley K."/>
            <person name="Petrosino J."/>
            <person name="Highlander S."/>
            <person name="Gibbs R."/>
        </authorList>
    </citation>
    <scope>NUCLEOTIDE SEQUENCE [LARGE SCALE GENOMIC DNA]</scope>
    <source>
        <strain evidence="4 5">ATCC BAA-1640</strain>
    </source>
</reference>
<keyword evidence="5" id="KW-1185">Reference proteome</keyword>